<accession>A0A8N4EWR0</accession>
<dbReference type="GO" id="GO:0000976">
    <property type="term" value="F:transcription cis-regulatory region binding"/>
    <property type="evidence" value="ECO:0007669"/>
    <property type="project" value="TreeGrafter"/>
</dbReference>
<dbReference type="PANTHER" id="PTHR32096:SF61">
    <property type="entry name" value="WRKY TRANSCRIPTION FACTOR 22"/>
    <property type="match status" value="1"/>
</dbReference>
<dbReference type="GO" id="GO:0005634">
    <property type="term" value="C:nucleus"/>
    <property type="evidence" value="ECO:0007669"/>
    <property type="project" value="TreeGrafter"/>
</dbReference>
<keyword evidence="2" id="KW-1185">Reference proteome</keyword>
<reference evidence="3" key="1">
    <citation type="submission" date="2025-08" db="UniProtKB">
        <authorList>
            <consortium name="RefSeq"/>
        </authorList>
    </citation>
    <scope>IDENTIFICATION</scope>
</reference>
<dbReference type="AlphaFoldDB" id="A0A8N4EWR0"/>
<dbReference type="InterPro" id="IPR044810">
    <property type="entry name" value="WRKY_plant"/>
</dbReference>
<evidence type="ECO:0000313" key="3">
    <source>
        <dbReference type="RefSeq" id="XP_029116629.1"/>
    </source>
</evidence>
<dbReference type="RefSeq" id="XP_029116629.1">
    <property type="nucleotide sequence ID" value="XM_029260796.1"/>
</dbReference>
<gene>
    <name evidence="3" type="primary">LOC114912769</name>
</gene>
<dbReference type="Proteomes" id="UP000504607">
    <property type="component" value="Unplaced"/>
</dbReference>
<feature type="compositionally biased region" description="Pro residues" evidence="1">
    <location>
        <begin position="29"/>
        <end position="41"/>
    </location>
</feature>
<proteinExistence type="predicted"/>
<sequence>MFIITYTAKHNHPLPTHRNSLADSTRQKFPPPPSSTTPPPNVGNRAGDGEHLPPVNPSSSPPSSSTTVGLSPTTPLTASMEDKLHHKRPPNKREDGSEVDNDKEEEEEGVLLVEDMEVMGKDGLLFMGLDESSRAPVASIATSTTAMDAVASTFFDDDGDFGERSHWSRSP</sequence>
<dbReference type="PANTHER" id="PTHR32096">
    <property type="entry name" value="WRKY TRANSCRIPTION FACTOR 30-RELATED-RELATED"/>
    <property type="match status" value="1"/>
</dbReference>
<feature type="region of interest" description="Disordered" evidence="1">
    <location>
        <begin position="1"/>
        <end position="107"/>
    </location>
</feature>
<protein>
    <submittedName>
        <fullName evidence="3">Probable WRKY transcription factor 27</fullName>
    </submittedName>
</protein>
<evidence type="ECO:0000313" key="2">
    <source>
        <dbReference type="Proteomes" id="UP000504607"/>
    </source>
</evidence>
<dbReference type="GO" id="GO:0003700">
    <property type="term" value="F:DNA-binding transcription factor activity"/>
    <property type="evidence" value="ECO:0007669"/>
    <property type="project" value="InterPro"/>
</dbReference>
<organism evidence="2 3">
    <name type="scientific">Elaeis guineensis var. tenera</name>
    <name type="common">Oil palm</name>
    <dbReference type="NCBI Taxonomy" id="51953"/>
    <lineage>
        <taxon>Eukaryota</taxon>
        <taxon>Viridiplantae</taxon>
        <taxon>Streptophyta</taxon>
        <taxon>Embryophyta</taxon>
        <taxon>Tracheophyta</taxon>
        <taxon>Spermatophyta</taxon>
        <taxon>Magnoliopsida</taxon>
        <taxon>Liliopsida</taxon>
        <taxon>Arecaceae</taxon>
        <taxon>Arecoideae</taxon>
        <taxon>Cocoseae</taxon>
        <taxon>Elaeidinae</taxon>
        <taxon>Elaeis</taxon>
    </lineage>
</organism>
<evidence type="ECO:0000256" key="1">
    <source>
        <dbReference type="SAM" id="MobiDB-lite"/>
    </source>
</evidence>
<feature type="compositionally biased region" description="Acidic residues" evidence="1">
    <location>
        <begin position="97"/>
        <end position="107"/>
    </location>
</feature>
<name>A0A8N4EWR0_ELAGV</name>
<feature type="compositionally biased region" description="Low complexity" evidence="1">
    <location>
        <begin position="61"/>
        <end position="77"/>
    </location>
</feature>